<dbReference type="EMBL" id="CP035733">
    <property type="protein sequence ID" value="QGY79823.1"/>
    <property type="molecule type" value="Genomic_DNA"/>
</dbReference>
<organism evidence="1 2">
    <name type="scientific">Sphingorhabdus lacus</name>
    <dbReference type="NCBI Taxonomy" id="392610"/>
    <lineage>
        <taxon>Bacteria</taxon>
        <taxon>Pseudomonadati</taxon>
        <taxon>Pseudomonadota</taxon>
        <taxon>Alphaproteobacteria</taxon>
        <taxon>Sphingomonadales</taxon>
        <taxon>Sphingomonadaceae</taxon>
        <taxon>Sphingorhabdus</taxon>
    </lineage>
</organism>
<dbReference type="Proteomes" id="UP000428803">
    <property type="component" value="Chromosome"/>
</dbReference>
<keyword evidence="2" id="KW-1185">Reference proteome</keyword>
<protein>
    <recommendedName>
        <fullName evidence="3">Carboxypeptidase regulatory-like domain-containing protein</fullName>
    </recommendedName>
</protein>
<sequence length="202" mass="21928">MKELRISFPEPCGEKWEDMPVSGCNRHCTSCDNIIYDLSQMAFDDVETLLTVKPDVCVRAAVDVNGSVRLKEKFGKKSGKMVVAMGASLGLMLAAAPAAASPAGSRGTISGKFEGYFADGWVTATDAQGKEYRTKVSRYGHYKFKKLPDGIYVLRFDTDCGLPWVSEPVVVHMGSKSKLPSVFPDDSDCIIIGSMKLDQNAG</sequence>
<dbReference type="OrthoDB" id="7432683at2"/>
<evidence type="ECO:0008006" key="3">
    <source>
        <dbReference type="Google" id="ProtNLM"/>
    </source>
</evidence>
<accession>A0A6I6LC15</accession>
<reference evidence="2" key="1">
    <citation type="submission" date="2019-01" db="EMBL/GenBank/DDBJ databases">
        <title>Sphingorhabdus lacus sp.nov., isolated from an oligotrophic freshwater lake.</title>
        <authorList>
            <person name="Park M."/>
        </authorList>
    </citation>
    <scope>NUCLEOTIDE SEQUENCE [LARGE SCALE GENOMIC DNA]</scope>
    <source>
        <strain evidence="2">IMCC1753</strain>
    </source>
</reference>
<dbReference type="KEGG" id="slaa:EUU25_03865"/>
<gene>
    <name evidence="1" type="ORF">EUU25_03865</name>
</gene>
<evidence type="ECO:0000313" key="2">
    <source>
        <dbReference type="Proteomes" id="UP000428803"/>
    </source>
</evidence>
<name>A0A6I6LC15_9SPHN</name>
<evidence type="ECO:0000313" key="1">
    <source>
        <dbReference type="EMBL" id="QGY79823.1"/>
    </source>
</evidence>
<proteinExistence type="predicted"/>
<dbReference type="RefSeq" id="WP_158898452.1">
    <property type="nucleotide sequence ID" value="NZ_CP035733.1"/>
</dbReference>
<dbReference type="AlphaFoldDB" id="A0A6I6LC15"/>